<evidence type="ECO:0000313" key="4">
    <source>
        <dbReference type="Proteomes" id="UP001501746"/>
    </source>
</evidence>
<dbReference type="InterPro" id="IPR036388">
    <property type="entry name" value="WH-like_DNA-bd_sf"/>
</dbReference>
<feature type="compositionally biased region" description="Basic and acidic residues" evidence="1">
    <location>
        <begin position="1"/>
        <end position="11"/>
    </location>
</feature>
<reference evidence="3 4" key="1">
    <citation type="journal article" date="2019" name="Int. J. Syst. Evol. Microbiol.">
        <title>The Global Catalogue of Microorganisms (GCM) 10K type strain sequencing project: providing services to taxonomists for standard genome sequencing and annotation.</title>
        <authorList>
            <consortium name="The Broad Institute Genomics Platform"/>
            <consortium name="The Broad Institute Genome Sequencing Center for Infectious Disease"/>
            <person name="Wu L."/>
            <person name="Ma J."/>
        </authorList>
    </citation>
    <scope>NUCLEOTIDE SEQUENCE [LARGE SCALE GENOMIC DNA]</scope>
    <source>
        <strain evidence="3 4">JCM 14323</strain>
    </source>
</reference>
<name>A0ABN2N0X7_9MICO</name>
<dbReference type="PANTHER" id="PTHR33164:SF43">
    <property type="entry name" value="HTH-TYPE TRANSCRIPTIONAL REPRESSOR YETL"/>
    <property type="match status" value="1"/>
</dbReference>
<evidence type="ECO:0000313" key="3">
    <source>
        <dbReference type="EMBL" id="GAA1847583.1"/>
    </source>
</evidence>
<gene>
    <name evidence="3" type="ORF">GCM10009750_37520</name>
</gene>
<dbReference type="EMBL" id="BAAANK010000017">
    <property type="protein sequence ID" value="GAA1847583.1"/>
    <property type="molecule type" value="Genomic_DNA"/>
</dbReference>
<dbReference type="PROSITE" id="PS50995">
    <property type="entry name" value="HTH_MARR_2"/>
    <property type="match status" value="1"/>
</dbReference>
<dbReference type="Gene3D" id="1.10.10.10">
    <property type="entry name" value="Winged helix-like DNA-binding domain superfamily/Winged helix DNA-binding domain"/>
    <property type="match status" value="1"/>
</dbReference>
<dbReference type="InterPro" id="IPR000835">
    <property type="entry name" value="HTH_MarR-typ"/>
</dbReference>
<keyword evidence="4" id="KW-1185">Reference proteome</keyword>
<sequence>MGERRSSRRGTEAGLGSGPVREPGPDAERPAEAMPLGFVTASVGELVASGFRDALAPHGVSPRQYAVLWALVAHGEHTQQQLSERLGIPASRVVALIDDLERRGAVQRVASDRDRRIRTVRLTDDGRRLVEDLRATAYRYERDLLRDLTDDEQRVLRSLLARMGSNVGRGGSAARIRSW</sequence>
<proteinExistence type="predicted"/>
<dbReference type="SMART" id="SM00347">
    <property type="entry name" value="HTH_MARR"/>
    <property type="match status" value="1"/>
</dbReference>
<dbReference type="InterPro" id="IPR039422">
    <property type="entry name" value="MarR/SlyA-like"/>
</dbReference>
<dbReference type="SUPFAM" id="SSF46785">
    <property type="entry name" value="Winged helix' DNA-binding domain"/>
    <property type="match status" value="1"/>
</dbReference>
<accession>A0ABN2N0X7</accession>
<dbReference type="Pfam" id="PF12802">
    <property type="entry name" value="MarR_2"/>
    <property type="match status" value="1"/>
</dbReference>
<dbReference type="PANTHER" id="PTHR33164">
    <property type="entry name" value="TRANSCRIPTIONAL REGULATOR, MARR FAMILY"/>
    <property type="match status" value="1"/>
</dbReference>
<dbReference type="RefSeq" id="WP_157426485.1">
    <property type="nucleotide sequence ID" value="NZ_BAAANK010000017.1"/>
</dbReference>
<protein>
    <recommendedName>
        <fullName evidence="2">HTH marR-type domain-containing protein</fullName>
    </recommendedName>
</protein>
<evidence type="ECO:0000259" key="2">
    <source>
        <dbReference type="PROSITE" id="PS50995"/>
    </source>
</evidence>
<dbReference type="Proteomes" id="UP001501746">
    <property type="component" value="Unassembled WGS sequence"/>
</dbReference>
<organism evidence="3 4">
    <name type="scientific">Agromyces salentinus</name>
    <dbReference type="NCBI Taxonomy" id="269421"/>
    <lineage>
        <taxon>Bacteria</taxon>
        <taxon>Bacillati</taxon>
        <taxon>Actinomycetota</taxon>
        <taxon>Actinomycetes</taxon>
        <taxon>Micrococcales</taxon>
        <taxon>Microbacteriaceae</taxon>
        <taxon>Agromyces</taxon>
    </lineage>
</organism>
<feature type="domain" description="HTH marR-type" evidence="2">
    <location>
        <begin position="33"/>
        <end position="165"/>
    </location>
</feature>
<evidence type="ECO:0000256" key="1">
    <source>
        <dbReference type="SAM" id="MobiDB-lite"/>
    </source>
</evidence>
<dbReference type="PRINTS" id="PR00598">
    <property type="entry name" value="HTHMARR"/>
</dbReference>
<dbReference type="InterPro" id="IPR036390">
    <property type="entry name" value="WH_DNA-bd_sf"/>
</dbReference>
<comment type="caution">
    <text evidence="3">The sequence shown here is derived from an EMBL/GenBank/DDBJ whole genome shotgun (WGS) entry which is preliminary data.</text>
</comment>
<feature type="region of interest" description="Disordered" evidence="1">
    <location>
        <begin position="1"/>
        <end position="31"/>
    </location>
</feature>